<protein>
    <submittedName>
        <fullName evidence="12">JmjC domain protein</fullName>
    </submittedName>
</protein>
<evidence type="ECO:0000256" key="1">
    <source>
        <dbReference type="ARBA" id="ARBA00004123"/>
    </source>
</evidence>
<dbReference type="Gene3D" id="1.20.58.1360">
    <property type="match status" value="1"/>
</dbReference>
<keyword evidence="5" id="KW-0560">Oxidoreductase</keyword>
<dbReference type="SMART" id="SM00558">
    <property type="entry name" value="JmjC"/>
    <property type="match status" value="1"/>
</dbReference>
<feature type="coiled-coil region" evidence="10">
    <location>
        <begin position="297"/>
        <end position="348"/>
    </location>
</feature>
<accession>A0A0C2H4H1</accession>
<dbReference type="InterPro" id="IPR041070">
    <property type="entry name" value="JHD"/>
</dbReference>
<keyword evidence="6" id="KW-0408">Iron</keyword>
<dbReference type="GO" id="GO:0005634">
    <property type="term" value="C:nucleus"/>
    <property type="evidence" value="ECO:0007669"/>
    <property type="project" value="UniProtKB-SubCell"/>
</dbReference>
<keyword evidence="10" id="KW-0175">Coiled coil</keyword>
<evidence type="ECO:0000256" key="9">
    <source>
        <dbReference type="ARBA" id="ARBA00023242"/>
    </source>
</evidence>
<evidence type="ECO:0000256" key="4">
    <source>
        <dbReference type="ARBA" id="ARBA00022964"/>
    </source>
</evidence>
<evidence type="ECO:0000259" key="11">
    <source>
        <dbReference type="PROSITE" id="PS51184"/>
    </source>
</evidence>
<keyword evidence="3" id="KW-0156">Chromatin regulator</keyword>
<evidence type="ECO:0000313" key="13">
    <source>
        <dbReference type="Proteomes" id="UP000054047"/>
    </source>
</evidence>
<keyword evidence="2" id="KW-0479">Metal-binding</keyword>
<keyword evidence="8" id="KW-0804">Transcription</keyword>
<comment type="subcellular location">
    <subcellularLocation>
        <location evidence="1">Nucleus</location>
    </subcellularLocation>
</comment>
<evidence type="ECO:0000256" key="10">
    <source>
        <dbReference type="SAM" id="Coils"/>
    </source>
</evidence>
<dbReference type="Pfam" id="PF02373">
    <property type="entry name" value="JmjC"/>
    <property type="match status" value="1"/>
</dbReference>
<dbReference type="PANTHER" id="PTHR23123">
    <property type="entry name" value="PHD/F-BOX CONTAINING PROTEIN"/>
    <property type="match status" value="1"/>
</dbReference>
<dbReference type="EMBL" id="KN727121">
    <property type="protein sequence ID" value="KIH66434.1"/>
    <property type="molecule type" value="Genomic_DNA"/>
</dbReference>
<evidence type="ECO:0000256" key="2">
    <source>
        <dbReference type="ARBA" id="ARBA00022723"/>
    </source>
</evidence>
<proteinExistence type="predicted"/>
<keyword evidence="9" id="KW-0539">Nucleus</keyword>
<dbReference type="Gene3D" id="2.60.120.650">
    <property type="entry name" value="Cupin"/>
    <property type="match status" value="1"/>
</dbReference>
<evidence type="ECO:0000256" key="5">
    <source>
        <dbReference type="ARBA" id="ARBA00023002"/>
    </source>
</evidence>
<dbReference type="GO" id="GO:0006325">
    <property type="term" value="P:chromatin organization"/>
    <property type="evidence" value="ECO:0007669"/>
    <property type="project" value="UniProtKB-KW"/>
</dbReference>
<keyword evidence="4" id="KW-0223">Dioxygenase</keyword>
<evidence type="ECO:0000256" key="3">
    <source>
        <dbReference type="ARBA" id="ARBA00022853"/>
    </source>
</evidence>
<gene>
    <name evidence="12" type="ORF">ANCDUO_03240</name>
</gene>
<feature type="domain" description="JmjC" evidence="11">
    <location>
        <begin position="1"/>
        <end position="115"/>
    </location>
</feature>
<keyword evidence="7" id="KW-0805">Transcription regulation</keyword>
<dbReference type="PROSITE" id="PS51184">
    <property type="entry name" value="JMJC"/>
    <property type="match status" value="1"/>
</dbReference>
<dbReference type="Pfam" id="PF17811">
    <property type="entry name" value="JHD"/>
    <property type="match status" value="1"/>
</dbReference>
<dbReference type="OrthoDB" id="5876800at2759"/>
<name>A0A0C2H4H1_9BILA</name>
<dbReference type="GO" id="GO:0051213">
    <property type="term" value="F:dioxygenase activity"/>
    <property type="evidence" value="ECO:0007669"/>
    <property type="project" value="UniProtKB-KW"/>
</dbReference>
<dbReference type="GO" id="GO:0046872">
    <property type="term" value="F:metal ion binding"/>
    <property type="evidence" value="ECO:0007669"/>
    <property type="project" value="UniProtKB-KW"/>
</dbReference>
<dbReference type="AlphaFoldDB" id="A0A0C2H4H1"/>
<reference evidence="12 13" key="1">
    <citation type="submission" date="2013-12" db="EMBL/GenBank/DDBJ databases">
        <title>Draft genome of the parsitic nematode Ancylostoma duodenale.</title>
        <authorList>
            <person name="Mitreva M."/>
        </authorList>
    </citation>
    <scope>NUCLEOTIDE SEQUENCE [LARGE SCALE GENOMIC DNA]</scope>
    <source>
        <strain evidence="12 13">Zhejiang</strain>
    </source>
</reference>
<evidence type="ECO:0000313" key="12">
    <source>
        <dbReference type="EMBL" id="KIH66434.1"/>
    </source>
</evidence>
<evidence type="ECO:0000256" key="7">
    <source>
        <dbReference type="ARBA" id="ARBA00023015"/>
    </source>
</evidence>
<dbReference type="InterPro" id="IPR050690">
    <property type="entry name" value="JHDM1_Histone_Demethylase"/>
</dbReference>
<organism evidence="12 13">
    <name type="scientific">Ancylostoma duodenale</name>
    <dbReference type="NCBI Taxonomy" id="51022"/>
    <lineage>
        <taxon>Eukaryota</taxon>
        <taxon>Metazoa</taxon>
        <taxon>Ecdysozoa</taxon>
        <taxon>Nematoda</taxon>
        <taxon>Chromadorea</taxon>
        <taxon>Rhabditida</taxon>
        <taxon>Rhabditina</taxon>
        <taxon>Rhabditomorpha</taxon>
        <taxon>Strongyloidea</taxon>
        <taxon>Ancylostomatidae</taxon>
        <taxon>Ancylostomatinae</taxon>
        <taxon>Ancylostoma</taxon>
    </lineage>
</organism>
<sequence length="380" mass="43840">MAGSYTDFHIDFGGSSVWYHIYEGQKIFYIVEPTDEYLDLFEEYQRSETKTETFFGDLLPAGALRRVVIEEGQTLMIPSGWIHAVYTPIDSLVFGGNFLHALNVPMQLKIYEMEQRLKKEVGTEDKYLFPHFELVNWYAARSFILEHLREANDEGNRADQYMMDAALALLPRLKEWMRRDKEDKANNVTHSSFNDVLVKLQREINKQQVTKKDYEEEKIGGARYFFGATESSADSHDETPVDFRLKLTKKGKNYASSVVEKPDPMLEDVNMTQMFARRSSSGRKPRPAAWLAEAVGLDELEKTAKQLEEQGEQMPEREIVTYDTEMELACEEEERNLLREERAKKKGKVVSKLICVYKNCSVQNEGVVASESLKRDSMGE</sequence>
<keyword evidence="13" id="KW-1185">Reference proteome</keyword>
<dbReference type="SUPFAM" id="SSF51197">
    <property type="entry name" value="Clavaminate synthase-like"/>
    <property type="match status" value="1"/>
</dbReference>
<evidence type="ECO:0000256" key="6">
    <source>
        <dbReference type="ARBA" id="ARBA00023004"/>
    </source>
</evidence>
<evidence type="ECO:0000256" key="8">
    <source>
        <dbReference type="ARBA" id="ARBA00023163"/>
    </source>
</evidence>
<dbReference type="Proteomes" id="UP000054047">
    <property type="component" value="Unassembled WGS sequence"/>
</dbReference>
<dbReference type="InterPro" id="IPR003347">
    <property type="entry name" value="JmjC_dom"/>
</dbReference>